<keyword evidence="9 12" id="KW-1133">Transmembrane helix</keyword>
<evidence type="ECO:0000256" key="6">
    <source>
        <dbReference type="ARBA" id="ARBA00022679"/>
    </source>
</evidence>
<evidence type="ECO:0000256" key="9">
    <source>
        <dbReference type="ARBA" id="ARBA00022989"/>
    </source>
</evidence>
<comment type="pathway">
    <text evidence="2">Protein modification; protein glycosylation.</text>
</comment>
<evidence type="ECO:0000256" key="10">
    <source>
        <dbReference type="ARBA" id="ARBA00023136"/>
    </source>
</evidence>
<name>A0A3E2H113_SCYLI</name>
<dbReference type="EC" id="2.4.1.142" evidence="3"/>
<keyword evidence="14" id="KW-1185">Reference proteome</keyword>
<dbReference type="OMA" id="CKLIIDW"/>
<dbReference type="Proteomes" id="UP000258309">
    <property type="component" value="Unassembled WGS sequence"/>
</dbReference>
<keyword evidence="5" id="KW-0328">Glycosyltransferase</keyword>
<dbReference type="Gene3D" id="3.40.50.2000">
    <property type="entry name" value="Glycogen Phosphorylase B"/>
    <property type="match status" value="1"/>
</dbReference>
<feature type="non-terminal residue" evidence="13">
    <location>
        <position position="1"/>
    </location>
</feature>
<evidence type="ECO:0000256" key="12">
    <source>
        <dbReference type="SAM" id="Phobius"/>
    </source>
</evidence>
<accession>A0A3E2H113</accession>
<gene>
    <name evidence="13" type="ORF">B7463_g9312</name>
</gene>
<proteinExistence type="predicted"/>
<dbReference type="PANTHER" id="PTHR13036">
    <property type="entry name" value="BETA1,4 MANNOSYLTRANSFERASE"/>
    <property type="match status" value="1"/>
</dbReference>
<dbReference type="GO" id="GO:0004578">
    <property type="term" value="F:chitobiosyldiphosphodolichol beta-mannosyltransferase activity"/>
    <property type="evidence" value="ECO:0007669"/>
    <property type="project" value="UniProtKB-EC"/>
</dbReference>
<feature type="transmembrane region" description="Helical" evidence="12">
    <location>
        <begin position="6"/>
        <end position="23"/>
    </location>
</feature>
<reference evidence="13 14" key="1">
    <citation type="submission" date="2018-05" db="EMBL/GenBank/DDBJ databases">
        <title>Draft genome sequence of Scytalidium lignicola DSM 105466, a ubiquitous saprotrophic fungus.</title>
        <authorList>
            <person name="Buettner E."/>
            <person name="Gebauer A.M."/>
            <person name="Hofrichter M."/>
            <person name="Liers C."/>
            <person name="Kellner H."/>
        </authorList>
    </citation>
    <scope>NUCLEOTIDE SEQUENCE [LARGE SCALE GENOMIC DNA]</scope>
    <source>
        <strain evidence="13 14">DSM 105466</strain>
    </source>
</reference>
<keyword evidence="10 12" id="KW-0472">Membrane</keyword>
<dbReference type="FunFam" id="3.40.50.2000:FF:000162">
    <property type="entry name" value="Beta-1,4-mannosyltransferase (Alg1), putative"/>
    <property type="match status" value="1"/>
</dbReference>
<comment type="caution">
    <text evidence="13">The sequence shown here is derived from an EMBL/GenBank/DDBJ whole genome shotgun (WGS) entry which is preliminary data.</text>
</comment>
<evidence type="ECO:0000256" key="7">
    <source>
        <dbReference type="ARBA" id="ARBA00022692"/>
    </source>
</evidence>
<feature type="non-terminal residue" evidence="13">
    <location>
        <position position="475"/>
    </location>
</feature>
<evidence type="ECO:0000256" key="2">
    <source>
        <dbReference type="ARBA" id="ARBA00004922"/>
    </source>
</evidence>
<evidence type="ECO:0000256" key="8">
    <source>
        <dbReference type="ARBA" id="ARBA00022824"/>
    </source>
</evidence>
<dbReference type="PANTHER" id="PTHR13036:SF0">
    <property type="entry name" value="CHITOBIOSYLDIPHOSPHODOLICHOL BETA-MANNOSYLTRANSFERASE"/>
    <property type="match status" value="1"/>
</dbReference>
<keyword evidence="6" id="KW-0808">Transferase</keyword>
<dbReference type="EMBL" id="NCSJ02000227">
    <property type="protein sequence ID" value="RFU27041.1"/>
    <property type="molecule type" value="Genomic_DNA"/>
</dbReference>
<evidence type="ECO:0000256" key="5">
    <source>
        <dbReference type="ARBA" id="ARBA00022676"/>
    </source>
</evidence>
<dbReference type="GO" id="GO:0005789">
    <property type="term" value="C:endoplasmic reticulum membrane"/>
    <property type="evidence" value="ECO:0007669"/>
    <property type="project" value="UniProtKB-SubCell"/>
</dbReference>
<dbReference type="OrthoDB" id="614844at2759"/>
<dbReference type="STRING" id="5539.A0A3E2H113"/>
<comment type="subcellular location">
    <subcellularLocation>
        <location evidence="1">Endoplasmic reticulum membrane</location>
        <topology evidence="1">Single-pass membrane protein</topology>
    </subcellularLocation>
</comment>
<comment type="function">
    <text evidence="11">Participates in the formation of the lipid-linked precursor oligosaccharide for N-glycosylation. Involved in assembling the dolichol-pyrophosphate-GlcNAc(2)-Man(5) intermediate on the cytoplasmic surface of the ER.</text>
</comment>
<evidence type="ECO:0000256" key="4">
    <source>
        <dbReference type="ARBA" id="ARBA00015841"/>
    </source>
</evidence>
<sequence length="475" mass="52233">MLDGLLTLAVIASTSFTIFLLLLPSRYVRHSPPQETTTKAQDGSNTPRTEPKISVQVLVLGDIGRSPRMTYHAMSIAQHGGRVDVIGYQESTIPPGLNNPLITIVPLPLPPLILRGKTLPFILAGPLKVLWQIYTLFHALSYRTKPARWLIVQNPPSIPTLLIALVVCFLRNTHLIIDWHNYGWSILAGTRGSAHPFVRISKAYEAWLGQWAPTASFTVTDAMAKQLRAAPYNIRSPILTLHDRPATIFQPIQSPQARARFLERVPETKEFANDIINGETKLLVSSTSWTPDEDFDILLTALVSYSSSVSSASNSKSLPQILAIITGKGPQKEHYLSQIAELKRTNKLQNVTISTAWLSIEDYATLLACADLGVCLHMSSSGVDLPMKVVDMFGAGLPVAGYNGYESWGELVHEGENGEGFKDAEGLAMILRELFSAEDGGKKLAKLRKGAVKEGSRRWDEEWDGVAGRLLGFCD</sequence>
<organism evidence="13 14">
    <name type="scientific">Scytalidium lignicola</name>
    <name type="common">Hyphomycete</name>
    <dbReference type="NCBI Taxonomy" id="5539"/>
    <lineage>
        <taxon>Eukaryota</taxon>
        <taxon>Fungi</taxon>
        <taxon>Dikarya</taxon>
        <taxon>Ascomycota</taxon>
        <taxon>Pezizomycotina</taxon>
        <taxon>Leotiomycetes</taxon>
        <taxon>Leotiomycetes incertae sedis</taxon>
        <taxon>Scytalidium</taxon>
    </lineage>
</organism>
<evidence type="ECO:0000313" key="13">
    <source>
        <dbReference type="EMBL" id="RFU27041.1"/>
    </source>
</evidence>
<keyword evidence="7 12" id="KW-0812">Transmembrane</keyword>
<dbReference type="InterPro" id="IPR026051">
    <property type="entry name" value="ALG1-like"/>
</dbReference>
<dbReference type="SUPFAM" id="SSF53756">
    <property type="entry name" value="UDP-Glycosyltransferase/glycogen phosphorylase"/>
    <property type="match status" value="1"/>
</dbReference>
<evidence type="ECO:0000256" key="3">
    <source>
        <dbReference type="ARBA" id="ARBA00012611"/>
    </source>
</evidence>
<protein>
    <recommendedName>
        <fullName evidence="4">Chitobiosyldiphosphodolichol beta-mannosyltransferase</fullName>
        <ecNumber evidence="3">2.4.1.142</ecNumber>
    </recommendedName>
</protein>
<evidence type="ECO:0000256" key="11">
    <source>
        <dbReference type="ARBA" id="ARBA00024899"/>
    </source>
</evidence>
<evidence type="ECO:0000313" key="14">
    <source>
        <dbReference type="Proteomes" id="UP000258309"/>
    </source>
</evidence>
<keyword evidence="8" id="KW-0256">Endoplasmic reticulum</keyword>
<dbReference type="AlphaFoldDB" id="A0A3E2H113"/>
<evidence type="ECO:0000256" key="1">
    <source>
        <dbReference type="ARBA" id="ARBA00004389"/>
    </source>
</evidence>